<reference evidence="2" key="2">
    <citation type="submission" date="2023-05" db="EMBL/GenBank/DDBJ databases">
        <authorList>
            <person name="Schelkunov M.I."/>
        </authorList>
    </citation>
    <scope>NUCLEOTIDE SEQUENCE</scope>
    <source>
        <strain evidence="2">Hsosn_3</strain>
        <tissue evidence="2">Leaf</tissue>
    </source>
</reference>
<accession>A0AAD8JCN0</accession>
<keyword evidence="1" id="KW-1133">Transmembrane helix</keyword>
<feature type="transmembrane region" description="Helical" evidence="1">
    <location>
        <begin position="77"/>
        <end position="97"/>
    </location>
</feature>
<evidence type="ECO:0000256" key="1">
    <source>
        <dbReference type="SAM" id="Phobius"/>
    </source>
</evidence>
<dbReference type="AlphaFoldDB" id="A0AAD8JCN0"/>
<keyword evidence="3" id="KW-1185">Reference proteome</keyword>
<sequence length="104" mass="11717">MEHNTERQQLSSEPVIPTADQHLLESASTPLKGAKLSQAVAALHEFKSLSAGKGITQNNLYLIGRFMWMFLNNLSNVLVTAPLFLYLTTAFVIIMSLSHRWRLF</sequence>
<dbReference type="Proteomes" id="UP001237642">
    <property type="component" value="Unassembled WGS sequence"/>
</dbReference>
<dbReference type="EMBL" id="JAUIZM010000002">
    <property type="protein sequence ID" value="KAK1400181.1"/>
    <property type="molecule type" value="Genomic_DNA"/>
</dbReference>
<name>A0AAD8JCN0_9APIA</name>
<reference evidence="2" key="1">
    <citation type="submission" date="2023-02" db="EMBL/GenBank/DDBJ databases">
        <title>Genome of toxic invasive species Heracleum sosnowskyi carries increased number of genes despite the absence of recent whole-genome duplications.</title>
        <authorList>
            <person name="Schelkunov M."/>
            <person name="Shtratnikova V."/>
            <person name="Makarenko M."/>
            <person name="Klepikova A."/>
            <person name="Omelchenko D."/>
            <person name="Novikova G."/>
            <person name="Obukhova E."/>
            <person name="Bogdanov V."/>
            <person name="Penin A."/>
            <person name="Logacheva M."/>
        </authorList>
    </citation>
    <scope>NUCLEOTIDE SEQUENCE</scope>
    <source>
        <strain evidence="2">Hsosn_3</strain>
        <tissue evidence="2">Leaf</tissue>
    </source>
</reference>
<organism evidence="2 3">
    <name type="scientific">Heracleum sosnowskyi</name>
    <dbReference type="NCBI Taxonomy" id="360622"/>
    <lineage>
        <taxon>Eukaryota</taxon>
        <taxon>Viridiplantae</taxon>
        <taxon>Streptophyta</taxon>
        <taxon>Embryophyta</taxon>
        <taxon>Tracheophyta</taxon>
        <taxon>Spermatophyta</taxon>
        <taxon>Magnoliopsida</taxon>
        <taxon>eudicotyledons</taxon>
        <taxon>Gunneridae</taxon>
        <taxon>Pentapetalae</taxon>
        <taxon>asterids</taxon>
        <taxon>campanulids</taxon>
        <taxon>Apiales</taxon>
        <taxon>Apiaceae</taxon>
        <taxon>Apioideae</taxon>
        <taxon>apioid superclade</taxon>
        <taxon>Tordylieae</taxon>
        <taxon>Tordyliinae</taxon>
        <taxon>Heracleum</taxon>
    </lineage>
</organism>
<evidence type="ECO:0000313" key="3">
    <source>
        <dbReference type="Proteomes" id="UP001237642"/>
    </source>
</evidence>
<proteinExistence type="predicted"/>
<protein>
    <submittedName>
        <fullName evidence="2">Uncharacterized protein</fullName>
    </submittedName>
</protein>
<keyword evidence="1" id="KW-0472">Membrane</keyword>
<gene>
    <name evidence="2" type="ORF">POM88_010044</name>
</gene>
<evidence type="ECO:0000313" key="2">
    <source>
        <dbReference type="EMBL" id="KAK1400181.1"/>
    </source>
</evidence>
<comment type="caution">
    <text evidence="2">The sequence shown here is derived from an EMBL/GenBank/DDBJ whole genome shotgun (WGS) entry which is preliminary data.</text>
</comment>
<keyword evidence="1" id="KW-0812">Transmembrane</keyword>